<dbReference type="Gene3D" id="3.30.70.120">
    <property type="match status" value="1"/>
</dbReference>
<evidence type="ECO:0000256" key="6">
    <source>
        <dbReference type="SAM" id="Phobius"/>
    </source>
</evidence>
<accession>A0A1T4KTS2</accession>
<keyword evidence="3 6" id="KW-0812">Transmembrane</keyword>
<protein>
    <submittedName>
        <fullName evidence="8">Uncharacterized membrane-anchored protein YitT, contains DUF161 and DUF2179 domains</fullName>
    </submittedName>
</protein>
<proteinExistence type="predicted"/>
<dbReference type="Pfam" id="PF02588">
    <property type="entry name" value="YitT_membrane"/>
    <property type="match status" value="1"/>
</dbReference>
<dbReference type="PANTHER" id="PTHR33545">
    <property type="entry name" value="UPF0750 MEMBRANE PROTEIN YITT-RELATED"/>
    <property type="match status" value="1"/>
</dbReference>
<dbReference type="PIRSF" id="PIRSF006483">
    <property type="entry name" value="Membrane_protein_YitT"/>
    <property type="match status" value="1"/>
</dbReference>
<dbReference type="PROSITE" id="PS51257">
    <property type="entry name" value="PROKAR_LIPOPROTEIN"/>
    <property type="match status" value="1"/>
</dbReference>
<dbReference type="AlphaFoldDB" id="A0A1T4KTS2"/>
<evidence type="ECO:0000259" key="7">
    <source>
        <dbReference type="Pfam" id="PF10035"/>
    </source>
</evidence>
<dbReference type="Proteomes" id="UP000189941">
    <property type="component" value="Unassembled WGS sequence"/>
</dbReference>
<evidence type="ECO:0000256" key="2">
    <source>
        <dbReference type="ARBA" id="ARBA00022475"/>
    </source>
</evidence>
<dbReference type="PANTHER" id="PTHR33545:SF4">
    <property type="entry name" value="UPF0750 MEMBRANE PROTEIN YXKD"/>
    <property type="match status" value="1"/>
</dbReference>
<sequence length="303" mass="33795">MKRINDYLKMETSTIIFSIVMITLGCAIYAVGINSFVIPNKFASGGVAGIAIILYYMRQINVGATNFILNAILLLIGWKFIEKRTLVFTIYALAMMSWFMEIIQTPGFTSENVLISSIAGGVIMGIGMGIIVRGNGTTAGTDIIALMLKKFFGLSFSLGVFIINLLIIIASSFVIGLENAIVTLIMKFITSYMIDIFTEGFDRRKSLMIISEKQDEVAHAIIEQVGRGLTVLKAYGYYSHREKDVLYVIVSRHQVIQIQRLISNIDAKAFVTISDVQQVIGQGFTFYNADNRNKRFYSDNANY</sequence>
<feature type="transmembrane region" description="Helical" evidence="6">
    <location>
        <begin position="180"/>
        <end position="198"/>
    </location>
</feature>
<comment type="subcellular location">
    <subcellularLocation>
        <location evidence="1">Cell membrane</location>
        <topology evidence="1">Multi-pass membrane protein</topology>
    </subcellularLocation>
</comment>
<dbReference type="InterPro" id="IPR019264">
    <property type="entry name" value="DUF2179"/>
</dbReference>
<keyword evidence="9" id="KW-1185">Reference proteome</keyword>
<keyword evidence="2" id="KW-1003">Cell membrane</keyword>
<feature type="transmembrane region" description="Helical" evidence="6">
    <location>
        <begin position="63"/>
        <end position="81"/>
    </location>
</feature>
<dbReference type="GO" id="GO:0005886">
    <property type="term" value="C:plasma membrane"/>
    <property type="evidence" value="ECO:0007669"/>
    <property type="project" value="UniProtKB-SubCell"/>
</dbReference>
<feature type="transmembrane region" description="Helical" evidence="6">
    <location>
        <begin position="88"/>
        <end position="107"/>
    </location>
</feature>
<organism evidence="8 9">
    <name type="scientific">Globicatella sulfidifaciens DSM 15739</name>
    <dbReference type="NCBI Taxonomy" id="1121925"/>
    <lineage>
        <taxon>Bacteria</taxon>
        <taxon>Bacillati</taxon>
        <taxon>Bacillota</taxon>
        <taxon>Bacilli</taxon>
        <taxon>Lactobacillales</taxon>
        <taxon>Aerococcaceae</taxon>
        <taxon>Globicatella</taxon>
    </lineage>
</organism>
<feature type="domain" description="DUF2179" evidence="7">
    <location>
        <begin position="227"/>
        <end position="281"/>
    </location>
</feature>
<dbReference type="CDD" id="cd16380">
    <property type="entry name" value="YitT_C"/>
    <property type="match status" value="1"/>
</dbReference>
<dbReference type="InterPro" id="IPR003740">
    <property type="entry name" value="YitT"/>
</dbReference>
<evidence type="ECO:0000256" key="3">
    <source>
        <dbReference type="ARBA" id="ARBA00022692"/>
    </source>
</evidence>
<feature type="transmembrane region" description="Helical" evidence="6">
    <location>
        <begin position="113"/>
        <end position="132"/>
    </location>
</feature>
<gene>
    <name evidence="8" type="ORF">SAMN02746011_00856</name>
</gene>
<dbReference type="Pfam" id="PF10035">
    <property type="entry name" value="DUF2179"/>
    <property type="match status" value="1"/>
</dbReference>
<feature type="transmembrane region" description="Helical" evidence="6">
    <location>
        <begin position="12"/>
        <end position="31"/>
    </location>
</feature>
<dbReference type="InterPro" id="IPR015867">
    <property type="entry name" value="N-reg_PII/ATP_PRibTrfase_C"/>
</dbReference>
<name>A0A1T4KTS2_9LACT</name>
<keyword evidence="4 6" id="KW-1133">Transmembrane helix</keyword>
<evidence type="ECO:0000256" key="1">
    <source>
        <dbReference type="ARBA" id="ARBA00004651"/>
    </source>
</evidence>
<dbReference type="InterPro" id="IPR051461">
    <property type="entry name" value="UPF0750_membrane"/>
</dbReference>
<evidence type="ECO:0000313" key="8">
    <source>
        <dbReference type="EMBL" id="SJZ45839.1"/>
    </source>
</evidence>
<feature type="transmembrane region" description="Helical" evidence="6">
    <location>
        <begin position="152"/>
        <end position="174"/>
    </location>
</feature>
<evidence type="ECO:0000256" key="5">
    <source>
        <dbReference type="ARBA" id="ARBA00023136"/>
    </source>
</evidence>
<dbReference type="STRING" id="1121925.SAMN02746011_00856"/>
<evidence type="ECO:0000256" key="4">
    <source>
        <dbReference type="ARBA" id="ARBA00022989"/>
    </source>
</evidence>
<reference evidence="9" key="1">
    <citation type="submission" date="2017-02" db="EMBL/GenBank/DDBJ databases">
        <authorList>
            <person name="Varghese N."/>
            <person name="Submissions S."/>
        </authorList>
    </citation>
    <scope>NUCLEOTIDE SEQUENCE [LARGE SCALE GENOMIC DNA]</scope>
    <source>
        <strain evidence="9">DSM 15739</strain>
    </source>
</reference>
<dbReference type="RefSeq" id="WP_078755646.1">
    <property type="nucleotide sequence ID" value="NZ_FUWO01000005.1"/>
</dbReference>
<evidence type="ECO:0000313" key="9">
    <source>
        <dbReference type="Proteomes" id="UP000189941"/>
    </source>
</evidence>
<dbReference type="OrthoDB" id="1758221at2"/>
<keyword evidence="5 6" id="KW-0472">Membrane</keyword>
<dbReference type="EMBL" id="FUWO01000005">
    <property type="protein sequence ID" value="SJZ45839.1"/>
    <property type="molecule type" value="Genomic_DNA"/>
</dbReference>